<dbReference type="Proteomes" id="UP000199502">
    <property type="component" value="Unassembled WGS sequence"/>
</dbReference>
<dbReference type="EMBL" id="FMVT01000005">
    <property type="protein sequence ID" value="SCY52294.1"/>
    <property type="molecule type" value="Genomic_DNA"/>
</dbReference>
<evidence type="ECO:0000313" key="2">
    <source>
        <dbReference type="Proteomes" id="UP000199502"/>
    </source>
</evidence>
<dbReference type="Pfam" id="PF07237">
    <property type="entry name" value="DUF1428"/>
    <property type="match status" value="1"/>
</dbReference>
<accession>A0A1G5GLC6</accession>
<proteinExistence type="predicted"/>
<dbReference type="OrthoDB" id="9792392at2"/>
<dbReference type="SUPFAM" id="SSF54909">
    <property type="entry name" value="Dimeric alpha+beta barrel"/>
    <property type="match status" value="1"/>
</dbReference>
<dbReference type="STRING" id="336292.SAMN05660710_01824"/>
<dbReference type="AlphaFoldDB" id="A0A1G5GLC6"/>
<dbReference type="Gene3D" id="3.30.70.100">
    <property type="match status" value="1"/>
</dbReference>
<dbReference type="InterPro" id="IPR009874">
    <property type="entry name" value="DUF1428"/>
</dbReference>
<name>A0A1G5GLC6_9RHOB</name>
<gene>
    <name evidence="1" type="ORF">SAMN05660710_01824</name>
</gene>
<organism evidence="1 2">
    <name type="scientific">Paracoccus tibetensis</name>
    <dbReference type="NCBI Taxonomy" id="336292"/>
    <lineage>
        <taxon>Bacteria</taxon>
        <taxon>Pseudomonadati</taxon>
        <taxon>Pseudomonadota</taxon>
        <taxon>Alphaproteobacteria</taxon>
        <taxon>Rhodobacterales</taxon>
        <taxon>Paracoccaceae</taxon>
        <taxon>Paracoccus</taxon>
    </lineage>
</organism>
<dbReference type="PIRSF" id="PIRSF007028">
    <property type="entry name" value="UCP007028"/>
    <property type="match status" value="1"/>
</dbReference>
<dbReference type="InterPro" id="IPR011008">
    <property type="entry name" value="Dimeric_a/b-barrel"/>
</dbReference>
<dbReference type="RefSeq" id="WP_090742783.1">
    <property type="nucleotide sequence ID" value="NZ_FMVT01000005.1"/>
</dbReference>
<sequence>MTYYTGFVLAVPAENKQSYADHATATWPLFKRLGALRMVECWGEDVPHGQNTDFYRATQATEDEVPMFSWIEWPDRQTADAAWAKMMEDPDMQGMGEMPFDGKRMFWGGFSPLVDES</sequence>
<protein>
    <submittedName>
        <fullName evidence="1">Uncharacterized conserved protein YbaA, DUF1428 family</fullName>
    </submittedName>
</protein>
<evidence type="ECO:0000313" key="1">
    <source>
        <dbReference type="EMBL" id="SCY52294.1"/>
    </source>
</evidence>
<reference evidence="1 2" key="1">
    <citation type="submission" date="2016-10" db="EMBL/GenBank/DDBJ databases">
        <authorList>
            <person name="de Groot N.N."/>
        </authorList>
    </citation>
    <scope>NUCLEOTIDE SEQUENCE [LARGE SCALE GENOMIC DNA]</scope>
    <source>
        <strain evidence="1 2">CGMCC 1.8925</strain>
    </source>
</reference>
<keyword evidence="2" id="KW-1185">Reference proteome</keyword>